<evidence type="ECO:0000256" key="1">
    <source>
        <dbReference type="SAM" id="MobiDB-lite"/>
    </source>
</evidence>
<comment type="caution">
    <text evidence="2">The sequence shown here is derived from an EMBL/GenBank/DDBJ whole genome shotgun (WGS) entry which is preliminary data.</text>
</comment>
<dbReference type="EMBL" id="LSSN01006004">
    <property type="protein sequence ID" value="OMJ07647.1"/>
    <property type="molecule type" value="Genomic_DNA"/>
</dbReference>
<accession>A0A1R1WZ82</accession>
<protein>
    <submittedName>
        <fullName evidence="2">Uncharacterized protein</fullName>
    </submittedName>
</protein>
<gene>
    <name evidence="4" type="ORF">AYI70_g11610</name>
    <name evidence="3" type="ORF">AYI70_g11739</name>
    <name evidence="2" type="ORF">AYI70_g12051</name>
</gene>
<dbReference type="OrthoDB" id="5629914at2759"/>
<dbReference type="EMBL" id="LSSN01005826">
    <property type="protein sequence ID" value="OMJ08330.1"/>
    <property type="molecule type" value="Genomic_DNA"/>
</dbReference>
<sequence length="221" mass="24980">MILSSPMSNQLWNYKSNSSFHEKSSKISGHPPDKKKAHIMSPDDKLPLDLLSHEKAPKSYFTKDGNKKLVLEKSSNIYNYIEPVTNLNGLAIDDGFSQYITTGDYSLNDDKFTRSYINESDTLPSYTPFDNQRSIYEHDNSDSLLLGYSEIFQNSNVNDLPSCSPEDAFNNYFNRKAKVSKINLFQHNATFQTASCIITETYSDNDSMILSSTLSAFSSLN</sequence>
<organism evidence="2 5">
    <name type="scientific">Smittium culicis</name>
    <dbReference type="NCBI Taxonomy" id="133412"/>
    <lineage>
        <taxon>Eukaryota</taxon>
        <taxon>Fungi</taxon>
        <taxon>Fungi incertae sedis</taxon>
        <taxon>Zoopagomycota</taxon>
        <taxon>Kickxellomycotina</taxon>
        <taxon>Harpellomycetes</taxon>
        <taxon>Harpellales</taxon>
        <taxon>Legeriomycetaceae</taxon>
        <taxon>Smittium</taxon>
    </lineage>
</organism>
<dbReference type="EMBL" id="LSSN01005870">
    <property type="protein sequence ID" value="OMJ08146.1"/>
    <property type="molecule type" value="Genomic_DNA"/>
</dbReference>
<proteinExistence type="predicted"/>
<evidence type="ECO:0000313" key="3">
    <source>
        <dbReference type="EMBL" id="OMJ08146.1"/>
    </source>
</evidence>
<dbReference type="Proteomes" id="UP000187283">
    <property type="component" value="Unassembled WGS sequence"/>
</dbReference>
<evidence type="ECO:0000313" key="5">
    <source>
        <dbReference type="Proteomes" id="UP000187283"/>
    </source>
</evidence>
<evidence type="ECO:0000313" key="4">
    <source>
        <dbReference type="EMBL" id="OMJ08330.1"/>
    </source>
</evidence>
<feature type="region of interest" description="Disordered" evidence="1">
    <location>
        <begin position="22"/>
        <end position="41"/>
    </location>
</feature>
<evidence type="ECO:0000313" key="2">
    <source>
        <dbReference type="EMBL" id="OMJ07647.1"/>
    </source>
</evidence>
<keyword evidence="5" id="KW-1185">Reference proteome</keyword>
<dbReference type="AlphaFoldDB" id="A0A1R1WZ82"/>
<name>A0A1R1WZ82_9FUNG</name>
<reference evidence="2 5" key="1">
    <citation type="submission" date="2017-01" db="EMBL/GenBank/DDBJ databases">
        <authorList>
            <person name="Mah S.A."/>
            <person name="Swanson W.J."/>
            <person name="Moy G.W."/>
            <person name="Vacquier V.D."/>
        </authorList>
    </citation>
    <scope>NUCLEOTIDE SEQUENCE [LARGE SCALE GENOMIC DNA]</scope>
    <source>
        <strain evidence="2 5">GSMNP</strain>
    </source>
</reference>